<keyword evidence="1 3" id="KW-0820">tRNA-binding</keyword>
<name>A0A2H0W6L8_9BACT</name>
<dbReference type="NCBIfam" id="NF007495">
    <property type="entry name" value="PRK10089.1-4"/>
    <property type="match status" value="1"/>
</dbReference>
<dbReference type="FunFam" id="2.40.50.140:FF:000165">
    <property type="entry name" value="Chaperone CsaA"/>
    <property type="match status" value="1"/>
</dbReference>
<comment type="caution">
    <text evidence="5">The sequence shown here is derived from an EMBL/GenBank/DDBJ whole genome shotgun (WGS) entry which is preliminary data.</text>
</comment>
<dbReference type="GO" id="GO:0000049">
    <property type="term" value="F:tRNA binding"/>
    <property type="evidence" value="ECO:0007669"/>
    <property type="project" value="UniProtKB-UniRule"/>
</dbReference>
<dbReference type="SUPFAM" id="SSF50249">
    <property type="entry name" value="Nucleic acid-binding proteins"/>
    <property type="match status" value="1"/>
</dbReference>
<organism evidence="5 6">
    <name type="scientific">Candidatus Berkelbacteria bacterium CG10_big_fil_rev_8_21_14_0_10_43_13</name>
    <dbReference type="NCBI Taxonomy" id="1974514"/>
    <lineage>
        <taxon>Bacteria</taxon>
        <taxon>Candidatus Berkelbacteria</taxon>
    </lineage>
</organism>
<dbReference type="PROSITE" id="PS50886">
    <property type="entry name" value="TRBD"/>
    <property type="match status" value="1"/>
</dbReference>
<reference evidence="6" key="1">
    <citation type="submission" date="2017-09" db="EMBL/GenBank/DDBJ databases">
        <title>Depth-based differentiation of microbial function through sediment-hosted aquifers and enrichment of novel symbionts in the deep terrestrial subsurface.</title>
        <authorList>
            <person name="Probst A.J."/>
            <person name="Ladd B."/>
            <person name="Jarett J.K."/>
            <person name="Geller-Mcgrath D.E."/>
            <person name="Sieber C.M.K."/>
            <person name="Emerson J.B."/>
            <person name="Anantharaman K."/>
            <person name="Thomas B.C."/>
            <person name="Malmstrom R."/>
            <person name="Stieglmeier M."/>
            <person name="Klingl A."/>
            <person name="Woyke T."/>
            <person name="Ryan C.M."/>
            <person name="Banfield J.F."/>
        </authorList>
    </citation>
    <scope>NUCLEOTIDE SEQUENCE [LARGE SCALE GENOMIC DNA]</scope>
</reference>
<evidence type="ECO:0000313" key="6">
    <source>
        <dbReference type="Proteomes" id="UP000231382"/>
    </source>
</evidence>
<dbReference type="EMBL" id="PEZW01000014">
    <property type="protein sequence ID" value="PIS07743.1"/>
    <property type="molecule type" value="Genomic_DNA"/>
</dbReference>
<evidence type="ECO:0000259" key="4">
    <source>
        <dbReference type="PROSITE" id="PS50886"/>
    </source>
</evidence>
<keyword evidence="2 3" id="KW-0694">RNA-binding</keyword>
<accession>A0A2H0W6L8</accession>
<feature type="domain" description="TRNA-binding" evidence="4">
    <location>
        <begin position="6"/>
        <end position="110"/>
    </location>
</feature>
<dbReference type="PANTHER" id="PTHR11586:SF37">
    <property type="entry name" value="TRNA-BINDING DOMAIN-CONTAINING PROTEIN"/>
    <property type="match status" value="1"/>
</dbReference>
<dbReference type="Pfam" id="PF01588">
    <property type="entry name" value="tRNA_bind"/>
    <property type="match status" value="1"/>
</dbReference>
<evidence type="ECO:0000256" key="3">
    <source>
        <dbReference type="PROSITE-ProRule" id="PRU00209"/>
    </source>
</evidence>
<proteinExistence type="predicted"/>
<dbReference type="AlphaFoldDB" id="A0A2H0W6L8"/>
<protein>
    <submittedName>
        <fullName evidence="5">tRNA-binding protein</fullName>
    </submittedName>
</protein>
<evidence type="ECO:0000313" key="5">
    <source>
        <dbReference type="EMBL" id="PIS07743.1"/>
    </source>
</evidence>
<evidence type="ECO:0000256" key="1">
    <source>
        <dbReference type="ARBA" id="ARBA00022555"/>
    </source>
</evidence>
<dbReference type="Proteomes" id="UP000231382">
    <property type="component" value="Unassembled WGS sequence"/>
</dbReference>
<dbReference type="InterPro" id="IPR002547">
    <property type="entry name" value="tRNA-bd_dom"/>
</dbReference>
<dbReference type="PANTHER" id="PTHR11586">
    <property type="entry name" value="TRNA-AMINOACYLATION COFACTOR ARC1 FAMILY MEMBER"/>
    <property type="match status" value="1"/>
</dbReference>
<dbReference type="Gene3D" id="2.40.50.140">
    <property type="entry name" value="Nucleic acid-binding proteins"/>
    <property type="match status" value="1"/>
</dbReference>
<dbReference type="NCBIfam" id="NF007494">
    <property type="entry name" value="PRK10089.1-3"/>
    <property type="match status" value="1"/>
</dbReference>
<evidence type="ECO:0000256" key="2">
    <source>
        <dbReference type="ARBA" id="ARBA00022884"/>
    </source>
</evidence>
<gene>
    <name evidence="5" type="ORF">COT78_02125</name>
</gene>
<dbReference type="InterPro" id="IPR051270">
    <property type="entry name" value="Tyrosine-tRNA_ligase_regulator"/>
</dbReference>
<sequence>MIKYEDFEKIDVRIGRIINVEDTSGLRNPSYKMTIDFGPEIGRKISLGQYVSNYSKAELTGKLVMCVVNFEPKKIGHYLSEALTLGFKDENGRVVLAEPEREVSLGEKMF</sequence>
<dbReference type="CDD" id="cd02798">
    <property type="entry name" value="tRNA_bind_CsaA"/>
    <property type="match status" value="1"/>
</dbReference>
<dbReference type="InterPro" id="IPR012340">
    <property type="entry name" value="NA-bd_OB-fold"/>
</dbReference>